<gene>
    <name evidence="2" type="ORF">POCTA_138.1.T0920102</name>
</gene>
<name>A0A8S1WR89_PAROT</name>
<evidence type="ECO:0000313" key="2">
    <source>
        <dbReference type="EMBL" id="CAD8188236.1"/>
    </source>
</evidence>
<dbReference type="PANTHER" id="PTHR23275:SF100">
    <property type="entry name" value="EGF-LIKE DOMAIN-CONTAINING PROTEIN"/>
    <property type="match status" value="1"/>
</dbReference>
<dbReference type="EMBL" id="CAJJDP010000091">
    <property type="protein sequence ID" value="CAD8188236.1"/>
    <property type="molecule type" value="Genomic_DNA"/>
</dbReference>
<accession>A0A8S1WR89</accession>
<proteinExistence type="predicted"/>
<organism evidence="2 3">
    <name type="scientific">Paramecium octaurelia</name>
    <dbReference type="NCBI Taxonomy" id="43137"/>
    <lineage>
        <taxon>Eukaryota</taxon>
        <taxon>Sar</taxon>
        <taxon>Alveolata</taxon>
        <taxon>Ciliophora</taxon>
        <taxon>Intramacronucleata</taxon>
        <taxon>Oligohymenophorea</taxon>
        <taxon>Peniculida</taxon>
        <taxon>Parameciidae</taxon>
        <taxon>Paramecium</taxon>
    </lineage>
</organism>
<dbReference type="OrthoDB" id="10410094at2759"/>
<dbReference type="Proteomes" id="UP000683925">
    <property type="component" value="Unassembled WGS sequence"/>
</dbReference>
<protein>
    <recommendedName>
        <fullName evidence="4">Insulin-like growth factor binding protein, N-terminal</fullName>
    </recommendedName>
</protein>
<comment type="caution">
    <text evidence="2">The sequence shown here is derived from an EMBL/GenBank/DDBJ whole genome shotgun (WGS) entry which is preliminary data.</text>
</comment>
<keyword evidence="1" id="KW-0732">Signal</keyword>
<dbReference type="CDD" id="cd00064">
    <property type="entry name" value="FU"/>
    <property type="match status" value="1"/>
</dbReference>
<dbReference type="OMA" id="QSHICIL"/>
<evidence type="ECO:0008006" key="4">
    <source>
        <dbReference type="Google" id="ProtNLM"/>
    </source>
</evidence>
<reference evidence="2" key="1">
    <citation type="submission" date="2021-01" db="EMBL/GenBank/DDBJ databases">
        <authorList>
            <consortium name="Genoscope - CEA"/>
            <person name="William W."/>
        </authorList>
    </citation>
    <scope>NUCLEOTIDE SEQUENCE</scope>
</reference>
<dbReference type="SMART" id="SM00261">
    <property type="entry name" value="FU"/>
    <property type="match status" value="3"/>
</dbReference>
<evidence type="ECO:0000256" key="1">
    <source>
        <dbReference type="SAM" id="SignalP"/>
    </source>
</evidence>
<dbReference type="InterPro" id="IPR006212">
    <property type="entry name" value="Furin_repeat"/>
</dbReference>
<evidence type="ECO:0000313" key="3">
    <source>
        <dbReference type="Proteomes" id="UP000683925"/>
    </source>
</evidence>
<feature type="signal peptide" evidence="1">
    <location>
        <begin position="1"/>
        <end position="19"/>
    </location>
</feature>
<keyword evidence="3" id="KW-1185">Reference proteome</keyword>
<feature type="chain" id="PRO_5035884913" description="Insulin-like growth factor binding protein, N-terminal" evidence="1">
    <location>
        <begin position="20"/>
        <end position="999"/>
    </location>
</feature>
<dbReference type="AlphaFoldDB" id="A0A8S1WR89"/>
<dbReference type="PANTHER" id="PTHR23275">
    <property type="entry name" value="CABRIOLET.-RELATED"/>
    <property type="match status" value="1"/>
</dbReference>
<dbReference type="InterPro" id="IPR052798">
    <property type="entry name" value="Giardia_VSA"/>
</dbReference>
<sequence>MIDFYIWTVSIILIEFIRSTIQCDSNTLQGCLLDDTTKTTQMTLQDYSAYGYGFWFQYISTQTTLYESLTTFPKIEGLLILREINPETLTYRVFFYQDWTNNNANQEKYLYLQYESNGQMIQLAKFVFDAFDFDGKWIHIYVSYQFPYQRQIIMNDIQNDNCQIINYETSTNLEMKQTRIIQGGELKLQLNQNDEVKQLAYYPGRITYLEFNFNKNNVIFKTVQEFKIFVQQQFIPYPFCYIQTYDASSISSYIYQFGLIQLESWVKVDYKLNLNYSASVFGIEILFLPLINIYQKLVDLQYCLLQAWTSNLANGVYFQTYNQINPDFYPNLQQFMGQSGIAFHTLKQDLRQWHYVSILYGFDKAQIPVQNLKMWFIDGDVYEAQYHNRTYHFDGAKLKIRSGLLFDAAADGMYVTTESSKITVCLPESFVLIKKCHFSCLDCNGPYLNQCISCDQNSNRYLENSYCKCTLGYIESNSGDCIQFLDFYPTSVSDYNAKNQTLSQFGYFSIKEVNNEIIQMRCPQFNEMQLEKINCLECLTQPGSFANLLKCESDYVFNSYGQYELIQREEKDIELYVLDTSTSSLTLCVGCKTICNQNIDSNWHFHTLLQVYIQCQQQFYYKNGECNVCNSNCKTCQDFSICTSCYNEMTLNPLTKECLECPKECLECEYNSGVQCKQCIEKYSVFQGQCYPCSQYCLECLYVQNPKDGSYYNRCINCIDNQKYYLSINAVDCIENLDAYCTYAIQFHKSWFMRNRVNTLFHLYEKGDFNSNQLMNYCALCAKGYASLLSGTCVRIDSISDDLQYKQYCTQMYEMEVYQSLQLNLLQYQCLVYTNEFKQTLSASNGCDFMLLNCAYCFNNICLLCYSGYYAELASGQCIECPSELNCYKCEQRSKLWKNGWKIWYAIIHFMMKRGTFYDDIFGNEAQDKLEVVCKTCTIDFEFYLDKCIKKCPENCELCIKCNGQNKCVKCKESLTKSFIMKQYQQLVSYIYFVIIKYR</sequence>